<accession>A0A8B6MBW2</accession>
<protein>
    <submittedName>
        <fullName evidence="1">Uncharacterized protein</fullName>
    </submittedName>
</protein>
<reference evidence="1 2" key="1">
    <citation type="submission" date="2019-05" db="EMBL/GenBank/DDBJ databases">
        <authorList>
            <person name="Farhan Ul Haque M."/>
        </authorList>
    </citation>
    <scope>NUCLEOTIDE SEQUENCE [LARGE SCALE GENOMIC DNA]</scope>
    <source>
        <strain evidence="1">2</strain>
    </source>
</reference>
<gene>
    <name evidence="1" type="ORF">MPC4_40113</name>
</gene>
<proteinExistence type="predicted"/>
<sequence length="75" mass="8267">MIAATRNLPRDRFGSSAIAAVDFCEHILNYPFYEFILAYHRIARPSPCALRAAGSRASQKDAKCPILISAPPLSF</sequence>
<dbReference type="AlphaFoldDB" id="A0A8B6MBW2"/>
<comment type="caution">
    <text evidence="1">The sequence shown here is derived from an EMBL/GenBank/DDBJ whole genome shotgun (WGS) entry which is preliminary data.</text>
</comment>
<dbReference type="EMBL" id="CABFMQ020000098">
    <property type="protein sequence ID" value="VTZ51516.1"/>
    <property type="molecule type" value="Genomic_DNA"/>
</dbReference>
<evidence type="ECO:0000313" key="1">
    <source>
        <dbReference type="EMBL" id="VTZ51516.1"/>
    </source>
</evidence>
<name>A0A8B6MBW2_METTU</name>
<organism evidence="1 2">
    <name type="scientific">Methylocella tundrae</name>
    <dbReference type="NCBI Taxonomy" id="227605"/>
    <lineage>
        <taxon>Bacteria</taxon>
        <taxon>Pseudomonadati</taxon>
        <taxon>Pseudomonadota</taxon>
        <taxon>Alphaproteobacteria</taxon>
        <taxon>Hyphomicrobiales</taxon>
        <taxon>Beijerinckiaceae</taxon>
        <taxon>Methylocella</taxon>
    </lineage>
</organism>
<dbReference type="Proteomes" id="UP000485880">
    <property type="component" value="Unassembled WGS sequence"/>
</dbReference>
<evidence type="ECO:0000313" key="2">
    <source>
        <dbReference type="Proteomes" id="UP000485880"/>
    </source>
</evidence>
<keyword evidence="2" id="KW-1185">Reference proteome</keyword>